<sequence length="140" mass="16777">MIGLFKLIEKNQFVIISAIVLFCLLNCFLFFILLKILFYRNKQFYSSILYRYTYISINFVLFYFIFIEKIIINLPFFILFSENNKKASISLMEYCGQDPNLINCFYYSGMFLDYDMLLLLTPNCFILTIAQGGYYYNRII</sequence>
<feature type="transmembrane region" description="Helical" evidence="1">
    <location>
        <begin position="12"/>
        <end position="38"/>
    </location>
</feature>
<feature type="transmembrane region" description="Helical" evidence="1">
    <location>
        <begin position="59"/>
        <end position="80"/>
    </location>
</feature>
<keyword evidence="1" id="KW-0812">Transmembrane</keyword>
<evidence type="ECO:0000313" key="2">
    <source>
        <dbReference type="EMBL" id="QPB15066.1"/>
    </source>
</evidence>
<evidence type="ECO:0000256" key="1">
    <source>
        <dbReference type="SAM" id="Phobius"/>
    </source>
</evidence>
<keyword evidence="1" id="KW-1133">Transmembrane helix</keyword>
<gene>
    <name evidence="2" type="primary">orf6</name>
</gene>
<dbReference type="EMBL" id="MT919637">
    <property type="protein sequence ID" value="QPB15066.1"/>
    <property type="molecule type" value="Genomic_DNA"/>
</dbReference>
<dbReference type="AlphaFoldDB" id="A0A873WRW0"/>
<protein>
    <submittedName>
        <fullName evidence="2">Uncharacterized protein</fullName>
    </submittedName>
</protein>
<organism evidence="2">
    <name type="scientific">Cyanophora sudae</name>
    <dbReference type="NCBI Taxonomy" id="1522369"/>
    <lineage>
        <taxon>Eukaryota</taxon>
        <taxon>Glaucocystophyceae</taxon>
        <taxon>Cyanophorales</taxon>
        <taxon>Cyanophoraceae</taxon>
        <taxon>Cyanophora</taxon>
    </lineage>
</organism>
<dbReference type="RefSeq" id="YP_010041724.1">
    <property type="nucleotide sequence ID" value="NC_054208.1"/>
</dbReference>
<keyword evidence="1" id="KW-0472">Membrane</keyword>
<keyword evidence="2" id="KW-0496">Mitochondrion</keyword>
<name>A0A873WRW0_9EUKA</name>
<accession>A0A873WRW0</accession>
<dbReference type="GeneID" id="63648346"/>
<geneLocation type="mitochondrion" evidence="2"/>
<proteinExistence type="predicted"/>
<feature type="transmembrane region" description="Helical" evidence="1">
    <location>
        <begin position="116"/>
        <end position="136"/>
    </location>
</feature>
<reference evidence="2" key="1">
    <citation type="journal article" date="2020" name="J. Eukaryot. Microbiol.">
        <title>High Sequence Divergence but Limited Architectural Rearrangements in Organelle Genomes of Cyanophora (Glaucophyta) Species.</title>
        <authorList>
            <person name="Russell S."/>
            <person name="Jackson C."/>
            <person name="Reyes-Prieto A."/>
        </authorList>
    </citation>
    <scope>NUCLEOTIDE SEQUENCE</scope>
    <source>
        <strain evidence="2">NIES-764</strain>
    </source>
</reference>
<reference evidence="2" key="2">
    <citation type="submission" date="2020-08" db="EMBL/GenBank/DDBJ databases">
        <authorList>
            <person name="Russell S.R."/>
            <person name="Jackson C."/>
            <person name="Reyes-Prieto A."/>
        </authorList>
    </citation>
    <scope>NUCLEOTIDE SEQUENCE</scope>
    <source>
        <strain evidence="2">NIES-764</strain>
    </source>
</reference>